<keyword evidence="2 5" id="KW-0378">Hydrolase</keyword>
<dbReference type="PROSITE" id="PS00785">
    <property type="entry name" value="5_NUCLEOTIDASE_1"/>
    <property type="match status" value="1"/>
</dbReference>
<dbReference type="PRINTS" id="PR01607">
    <property type="entry name" value="APYRASEFAMLY"/>
</dbReference>
<feature type="domain" description="Calcineurin-like phosphoesterase" evidence="3">
    <location>
        <begin position="37"/>
        <end position="284"/>
    </location>
</feature>
<dbReference type="GO" id="GO:0009166">
    <property type="term" value="P:nucleotide catabolic process"/>
    <property type="evidence" value="ECO:0007669"/>
    <property type="project" value="InterPro"/>
</dbReference>
<dbReference type="InterPro" id="IPR036907">
    <property type="entry name" value="5'-Nucleotdase_C_sf"/>
</dbReference>
<dbReference type="Proteomes" id="UP000188342">
    <property type="component" value="Unassembled WGS sequence"/>
</dbReference>
<reference evidence="5 6" key="1">
    <citation type="submission" date="2017-02" db="EMBL/GenBank/DDBJ databases">
        <authorList>
            <person name="Peterson S.W."/>
        </authorList>
    </citation>
    <scope>NUCLEOTIDE SEQUENCE [LARGE SCALE GENOMIC DNA]</scope>
    <source>
        <strain evidence="5 6">LSP_Lj1</strain>
    </source>
</reference>
<dbReference type="InterPro" id="IPR029052">
    <property type="entry name" value="Metallo-depent_PP-like"/>
</dbReference>
<dbReference type="PROSITE" id="PS00786">
    <property type="entry name" value="5_NUCLEOTIDASE_2"/>
    <property type="match status" value="1"/>
</dbReference>
<evidence type="ECO:0000256" key="2">
    <source>
        <dbReference type="RuleBase" id="RU362119"/>
    </source>
</evidence>
<organism evidence="5 6">
    <name type="scientific">Luteococcus japonicus LSP_Lj1</name>
    <dbReference type="NCBI Taxonomy" id="1255658"/>
    <lineage>
        <taxon>Bacteria</taxon>
        <taxon>Bacillati</taxon>
        <taxon>Actinomycetota</taxon>
        <taxon>Actinomycetes</taxon>
        <taxon>Propionibacteriales</taxon>
        <taxon>Propionibacteriaceae</taxon>
        <taxon>Luteococcus</taxon>
    </lineage>
</organism>
<feature type="signal peptide" evidence="2">
    <location>
        <begin position="1"/>
        <end position="25"/>
    </location>
</feature>
<dbReference type="InterPro" id="IPR006179">
    <property type="entry name" value="5_nucleotidase/apyrase"/>
</dbReference>
<evidence type="ECO:0000256" key="1">
    <source>
        <dbReference type="ARBA" id="ARBA00022729"/>
    </source>
</evidence>
<dbReference type="GO" id="GO:0000166">
    <property type="term" value="F:nucleotide binding"/>
    <property type="evidence" value="ECO:0007669"/>
    <property type="project" value="UniProtKB-KW"/>
</dbReference>
<dbReference type="SUPFAM" id="SSF55816">
    <property type="entry name" value="5'-nucleotidase (syn. UDP-sugar hydrolase), C-terminal domain"/>
    <property type="match status" value="1"/>
</dbReference>
<dbReference type="InterPro" id="IPR008334">
    <property type="entry name" value="5'-Nucleotdase_C"/>
</dbReference>
<dbReference type="Gene3D" id="3.60.21.10">
    <property type="match status" value="1"/>
</dbReference>
<evidence type="ECO:0000313" key="5">
    <source>
        <dbReference type="EMBL" id="SJN17697.1"/>
    </source>
</evidence>
<dbReference type="Pfam" id="PF00149">
    <property type="entry name" value="Metallophos"/>
    <property type="match status" value="1"/>
</dbReference>
<evidence type="ECO:0000259" key="4">
    <source>
        <dbReference type="Pfam" id="PF02872"/>
    </source>
</evidence>
<dbReference type="OrthoDB" id="1016457at2"/>
<evidence type="ECO:0000259" key="3">
    <source>
        <dbReference type="Pfam" id="PF00149"/>
    </source>
</evidence>
<dbReference type="GO" id="GO:0030288">
    <property type="term" value="C:outer membrane-bounded periplasmic space"/>
    <property type="evidence" value="ECO:0007669"/>
    <property type="project" value="TreeGrafter"/>
</dbReference>
<dbReference type="Pfam" id="PF02872">
    <property type="entry name" value="5_nucleotid_C"/>
    <property type="match status" value="1"/>
</dbReference>
<protein>
    <submittedName>
        <fullName evidence="5">2',3'-cyclic-nucleotide 2'-phosphodiesterase</fullName>
        <ecNumber evidence="5">3.1.4.16</ecNumber>
    </submittedName>
</protein>
<dbReference type="InterPro" id="IPR006146">
    <property type="entry name" value="5'-Nucleotdase_CS"/>
</dbReference>
<feature type="domain" description="5'-Nucleotidase C-terminal" evidence="4">
    <location>
        <begin position="365"/>
        <end position="549"/>
    </location>
</feature>
<sequence length="595" mass="64070">MRKIWAASLAVALGASALGGVRASAAPKDGGKQLDITLLATTDVHGNVANWDYFKNAGYTDKAGNAVGLAHAATAIKQVRQERGADRVVVVDNGDTLQGTPLSYYYAKQEPVTASGLTHPMAAAYNAIGYDANNIGNHEFNYGLPLLDKFKADLDSPLLGANVLDAKTGQPRYQPYRIVTKKVKGNKPVRIGILGLTVPGSMIWDKANLSGQVTIEDMVTSAKTWVPKVRAAGADVVVVMSHSGQGGLSSYDPVAAGLGAENVSDRIAREVPGIDAVVMGHSHQEVAQQYVANQTTGKPVLLTQPKNWAQSVSDVTFGLQQVRGTWEVRAASAKLLASKDYQADPEVMAVVKPYHDKTVAYVNQVIATSTQEMSAAQSRYKDTAILDYIQMVQTQTVAKAMEGGQYANLPVLSIAAPFSRTALFPQGDVTVRDMAGLYIYDNTLEAVVMTGAQVKDYLEYSAKYFGQVPSGGTFDPETMTQVQYNGQNVWDYNYDIIAGLDYSIELTQPVGQRIQGLSFNGAPVADDQQLVVAVNNYRRSGGGNFPHIATAPVVYQQQQEIRQLLIDWASASKTIDPHAFFVDNWKLTVDGKPAA</sequence>
<comment type="similarity">
    <text evidence="2">Belongs to the 5'-nucleotidase family.</text>
</comment>
<dbReference type="EMBL" id="FUKQ01000006">
    <property type="protein sequence ID" value="SJN17697.1"/>
    <property type="molecule type" value="Genomic_DNA"/>
</dbReference>
<dbReference type="GO" id="GO:0008663">
    <property type="term" value="F:2',3'-cyclic-nucleotide 2'-phosphodiesterase activity"/>
    <property type="evidence" value="ECO:0007669"/>
    <property type="project" value="UniProtKB-EC"/>
</dbReference>
<gene>
    <name evidence="5" type="ORF">FM114_01135</name>
</gene>
<dbReference type="STRING" id="1255658.FM114_01135"/>
<dbReference type="AlphaFoldDB" id="A0A1R4ICY6"/>
<dbReference type="PANTHER" id="PTHR11575:SF6">
    <property type="entry name" value="2',3'-CYCLIC-NUCLEOTIDE 2'-PHOSPHODIESTERASE_3'-NUCLEOTIDASE"/>
    <property type="match status" value="1"/>
</dbReference>
<proteinExistence type="inferred from homology"/>
<evidence type="ECO:0000313" key="6">
    <source>
        <dbReference type="Proteomes" id="UP000188342"/>
    </source>
</evidence>
<dbReference type="PANTHER" id="PTHR11575">
    <property type="entry name" value="5'-NUCLEOTIDASE-RELATED"/>
    <property type="match status" value="1"/>
</dbReference>
<keyword evidence="2" id="KW-0547">Nucleotide-binding</keyword>
<accession>A0A1R4ICY6</accession>
<dbReference type="GO" id="GO:0046872">
    <property type="term" value="F:metal ion binding"/>
    <property type="evidence" value="ECO:0007669"/>
    <property type="project" value="InterPro"/>
</dbReference>
<dbReference type="EC" id="3.1.4.16" evidence="5"/>
<keyword evidence="6" id="KW-1185">Reference proteome</keyword>
<dbReference type="Gene3D" id="3.90.780.10">
    <property type="entry name" value="5'-Nucleotidase, C-terminal domain"/>
    <property type="match status" value="1"/>
</dbReference>
<feature type="chain" id="PRO_5011814139" evidence="2">
    <location>
        <begin position="26"/>
        <end position="595"/>
    </location>
</feature>
<keyword evidence="1 2" id="KW-0732">Signal</keyword>
<name>A0A1R4ICY6_9ACTN</name>
<dbReference type="SUPFAM" id="SSF56300">
    <property type="entry name" value="Metallo-dependent phosphatases"/>
    <property type="match status" value="1"/>
</dbReference>
<dbReference type="InterPro" id="IPR004843">
    <property type="entry name" value="Calcineurin-like_PHP"/>
</dbReference>
<dbReference type="RefSeq" id="WP_094763362.1">
    <property type="nucleotide sequence ID" value="NZ_FUKQ01000006.1"/>
</dbReference>